<proteinExistence type="predicted"/>
<dbReference type="WBParaSite" id="MBELARI_LOCUS18958">
    <property type="protein sequence ID" value="MBELARI_LOCUS18958"/>
    <property type="gene ID" value="MBELARI_LOCUS18958"/>
</dbReference>
<feature type="region of interest" description="Disordered" evidence="1">
    <location>
        <begin position="135"/>
        <end position="177"/>
    </location>
</feature>
<keyword evidence="2" id="KW-0732">Signal</keyword>
<organism evidence="3 4">
    <name type="scientific">Mesorhabditis belari</name>
    <dbReference type="NCBI Taxonomy" id="2138241"/>
    <lineage>
        <taxon>Eukaryota</taxon>
        <taxon>Metazoa</taxon>
        <taxon>Ecdysozoa</taxon>
        <taxon>Nematoda</taxon>
        <taxon>Chromadorea</taxon>
        <taxon>Rhabditida</taxon>
        <taxon>Rhabditina</taxon>
        <taxon>Rhabditomorpha</taxon>
        <taxon>Rhabditoidea</taxon>
        <taxon>Rhabditidae</taxon>
        <taxon>Mesorhabditinae</taxon>
        <taxon>Mesorhabditis</taxon>
    </lineage>
</organism>
<dbReference type="AlphaFoldDB" id="A0AAF3EXL7"/>
<sequence length="177" mass="19539">MFKFFEILFIVGATVQVVSCNTGNSDYSMSDYSVNSNTDEVSTSGGYYGAGYPQYTAQDVANAASRMKDQLQYSLDYGKNMSIQFIDCIYQGLKEHAKMSNVNAEVFKKGVYALARTLKNQLADFAARIQSATIMGRHPKNHTRGGNGTSSGNGTHDDTMPDDSNMFNDTNNFWEGH</sequence>
<name>A0AAF3EXL7_9BILA</name>
<reference evidence="4" key="1">
    <citation type="submission" date="2024-02" db="UniProtKB">
        <authorList>
            <consortium name="WormBaseParasite"/>
        </authorList>
    </citation>
    <scope>IDENTIFICATION</scope>
</reference>
<evidence type="ECO:0000256" key="2">
    <source>
        <dbReference type="SAM" id="SignalP"/>
    </source>
</evidence>
<evidence type="ECO:0000256" key="1">
    <source>
        <dbReference type="SAM" id="MobiDB-lite"/>
    </source>
</evidence>
<evidence type="ECO:0000313" key="3">
    <source>
        <dbReference type="Proteomes" id="UP000887575"/>
    </source>
</evidence>
<feature type="chain" id="PRO_5042090879" evidence="2">
    <location>
        <begin position="21"/>
        <end position="177"/>
    </location>
</feature>
<dbReference type="Proteomes" id="UP000887575">
    <property type="component" value="Unassembled WGS sequence"/>
</dbReference>
<accession>A0AAF3EXL7</accession>
<evidence type="ECO:0000313" key="4">
    <source>
        <dbReference type="WBParaSite" id="MBELARI_LOCUS18958"/>
    </source>
</evidence>
<feature type="compositionally biased region" description="Polar residues" evidence="1">
    <location>
        <begin position="165"/>
        <end position="177"/>
    </location>
</feature>
<feature type="signal peptide" evidence="2">
    <location>
        <begin position="1"/>
        <end position="20"/>
    </location>
</feature>
<keyword evidence="3" id="KW-1185">Reference proteome</keyword>
<protein>
    <submittedName>
        <fullName evidence="4">Uncharacterized protein</fullName>
    </submittedName>
</protein>